<proteinExistence type="inferred from homology"/>
<dbReference type="GO" id="GO:0006808">
    <property type="term" value="P:regulation of nitrogen utilization"/>
    <property type="evidence" value="ECO:0007669"/>
    <property type="project" value="InterPro"/>
</dbReference>
<dbReference type="OrthoDB" id="9802729at2"/>
<gene>
    <name evidence="2" type="ORF">D3P08_02055</name>
</gene>
<comment type="caution">
    <text evidence="2">The sequence shown here is derived from an EMBL/GenBank/DDBJ whole genome shotgun (WGS) entry which is preliminary data.</text>
</comment>
<evidence type="ECO:0000313" key="3">
    <source>
        <dbReference type="Proteomes" id="UP000266482"/>
    </source>
</evidence>
<dbReference type="SMART" id="SM00938">
    <property type="entry name" value="P-II"/>
    <property type="match status" value="1"/>
</dbReference>
<dbReference type="PROSITE" id="PS51343">
    <property type="entry name" value="PII_GLNB_DOM"/>
    <property type="match status" value="1"/>
</dbReference>
<comment type="similarity">
    <text evidence="1">Belongs to the P(II) protein family.</text>
</comment>
<dbReference type="PRINTS" id="PR00340">
    <property type="entry name" value="PIIGLNB"/>
</dbReference>
<dbReference type="EMBL" id="QXQA01000001">
    <property type="protein sequence ID" value="RIX60372.1"/>
    <property type="molecule type" value="Genomic_DNA"/>
</dbReference>
<dbReference type="Proteomes" id="UP000266482">
    <property type="component" value="Unassembled WGS sequence"/>
</dbReference>
<dbReference type="PROSITE" id="PS00638">
    <property type="entry name" value="PII_GLNB_CTER"/>
    <property type="match status" value="1"/>
</dbReference>
<reference evidence="2 3" key="1">
    <citation type="submission" date="2018-09" db="EMBL/GenBank/DDBJ databases">
        <title>Paenibacillus aracenensis nov. sp. isolated from a cave in southern Spain.</title>
        <authorList>
            <person name="Jurado V."/>
            <person name="Gutierrez-Patricio S."/>
            <person name="Gonzalez-Pimentel J.L."/>
            <person name="Miller A.Z."/>
            <person name="Laiz L."/>
            <person name="Saiz-Jimenez C."/>
        </authorList>
    </citation>
    <scope>NUCLEOTIDE SEQUENCE [LARGE SCALE GENOMIC DNA]</scope>
    <source>
        <strain evidence="2 3">DSM 22867</strain>
    </source>
</reference>
<dbReference type="GO" id="GO:0030234">
    <property type="term" value="F:enzyme regulator activity"/>
    <property type="evidence" value="ECO:0007669"/>
    <property type="project" value="InterPro"/>
</dbReference>
<dbReference type="GO" id="GO:0005829">
    <property type="term" value="C:cytosol"/>
    <property type="evidence" value="ECO:0007669"/>
    <property type="project" value="TreeGrafter"/>
</dbReference>
<keyword evidence="3" id="KW-1185">Reference proteome</keyword>
<evidence type="ECO:0000256" key="1">
    <source>
        <dbReference type="RuleBase" id="RU003936"/>
    </source>
</evidence>
<organism evidence="2 3">
    <name type="scientific">Paenibacillus nanensis</name>
    <dbReference type="NCBI Taxonomy" id="393251"/>
    <lineage>
        <taxon>Bacteria</taxon>
        <taxon>Bacillati</taxon>
        <taxon>Bacillota</taxon>
        <taxon>Bacilli</taxon>
        <taxon>Bacillales</taxon>
        <taxon>Paenibacillaceae</taxon>
        <taxon>Paenibacillus</taxon>
    </lineage>
</organism>
<dbReference type="InterPro" id="IPR011322">
    <property type="entry name" value="N-reg_PII-like_a/b"/>
</dbReference>
<protein>
    <submittedName>
        <fullName evidence="2">P-II family nitrogen regulator</fullName>
    </submittedName>
</protein>
<sequence length="121" mass="13504">MKKIEAILRPQKLHDTIKALHSIGVTAFTVNQVVGRGMQKDRSGIYRGRNFTMSLHPKVKMEIVISDFLVEKTVETIIAAAQTGEAGDGKIFITSVEQAINIRTGQVDESIDELRPLKEER</sequence>
<dbReference type="AlphaFoldDB" id="A0A3A1VKT8"/>
<name>A0A3A1VKT8_9BACL</name>
<dbReference type="SUPFAM" id="SSF54913">
    <property type="entry name" value="GlnB-like"/>
    <property type="match status" value="1"/>
</dbReference>
<dbReference type="Gene3D" id="3.30.70.120">
    <property type="match status" value="1"/>
</dbReference>
<evidence type="ECO:0000313" key="2">
    <source>
        <dbReference type="EMBL" id="RIX60372.1"/>
    </source>
</evidence>
<dbReference type="InterPro" id="IPR017918">
    <property type="entry name" value="N-reg_PII_CS"/>
</dbReference>
<dbReference type="PANTHER" id="PTHR30115:SF11">
    <property type="entry name" value="NITROGEN REGULATORY PROTEIN P-II HOMOLOG"/>
    <property type="match status" value="1"/>
</dbReference>
<dbReference type="PANTHER" id="PTHR30115">
    <property type="entry name" value="NITROGEN REGULATORY PROTEIN P-II"/>
    <property type="match status" value="1"/>
</dbReference>
<dbReference type="GO" id="GO:0005524">
    <property type="term" value="F:ATP binding"/>
    <property type="evidence" value="ECO:0007669"/>
    <property type="project" value="TreeGrafter"/>
</dbReference>
<dbReference type="InterPro" id="IPR002187">
    <property type="entry name" value="N-reg_PII"/>
</dbReference>
<dbReference type="InterPro" id="IPR015867">
    <property type="entry name" value="N-reg_PII/ATP_PRibTrfase_C"/>
</dbReference>
<accession>A0A3A1VKT8</accession>
<dbReference type="Pfam" id="PF00543">
    <property type="entry name" value="P-II"/>
    <property type="match status" value="1"/>
</dbReference>
<dbReference type="RefSeq" id="WP_119597747.1">
    <property type="nucleotide sequence ID" value="NZ_QXQA01000001.1"/>
</dbReference>